<evidence type="ECO:0000313" key="6">
    <source>
        <dbReference type="Proteomes" id="UP001259982"/>
    </source>
</evidence>
<feature type="signal peptide" evidence="3">
    <location>
        <begin position="1"/>
        <end position="23"/>
    </location>
</feature>
<evidence type="ECO:0000259" key="4">
    <source>
        <dbReference type="Pfam" id="PF14870"/>
    </source>
</evidence>
<keyword evidence="1" id="KW-0602">Photosynthesis</keyword>
<keyword evidence="3" id="KW-0732">Signal</keyword>
<dbReference type="CDD" id="cd15482">
    <property type="entry name" value="Sialidase_non-viral"/>
    <property type="match status" value="1"/>
</dbReference>
<evidence type="ECO:0000256" key="3">
    <source>
        <dbReference type="SAM" id="SignalP"/>
    </source>
</evidence>
<name>A0ABU3B746_9GAMM</name>
<evidence type="ECO:0000313" key="5">
    <source>
        <dbReference type="EMBL" id="MDT0617128.1"/>
    </source>
</evidence>
<evidence type="ECO:0000256" key="2">
    <source>
        <dbReference type="ARBA" id="ARBA00023276"/>
    </source>
</evidence>
<dbReference type="Pfam" id="PF14870">
    <property type="entry name" value="PSII_BNR"/>
    <property type="match status" value="1"/>
</dbReference>
<dbReference type="EMBL" id="JAVRHY010000001">
    <property type="protein sequence ID" value="MDT0617128.1"/>
    <property type="molecule type" value="Genomic_DNA"/>
</dbReference>
<organism evidence="5 6">
    <name type="scientific">Spectribacter acetivorans</name>
    <dbReference type="NCBI Taxonomy" id="3075603"/>
    <lineage>
        <taxon>Bacteria</taxon>
        <taxon>Pseudomonadati</taxon>
        <taxon>Pseudomonadota</taxon>
        <taxon>Gammaproteobacteria</taxon>
        <taxon>Salinisphaerales</taxon>
        <taxon>Salinisphaeraceae</taxon>
        <taxon>Spectribacter</taxon>
    </lineage>
</organism>
<comment type="caution">
    <text evidence="5">The sequence shown here is derived from an EMBL/GenBank/DDBJ whole genome shotgun (WGS) entry which is preliminary data.</text>
</comment>
<reference evidence="5 6" key="1">
    <citation type="submission" date="2023-09" db="EMBL/GenBank/DDBJ databases">
        <authorList>
            <person name="Rey-Velasco X."/>
        </authorList>
    </citation>
    <scope>NUCLEOTIDE SEQUENCE [LARGE SCALE GENOMIC DNA]</scope>
    <source>
        <strain evidence="5 6">P385</strain>
    </source>
</reference>
<dbReference type="InterPro" id="IPR015943">
    <property type="entry name" value="WD40/YVTN_repeat-like_dom_sf"/>
</dbReference>
<dbReference type="InterPro" id="IPR028203">
    <property type="entry name" value="PSII_CF48-like_dom"/>
</dbReference>
<accession>A0ABU3B746</accession>
<keyword evidence="2" id="KW-0604">Photosystem II</keyword>
<dbReference type="PANTHER" id="PTHR47199">
    <property type="entry name" value="PHOTOSYSTEM II STABILITY/ASSEMBLY FACTOR HCF136, CHLOROPLASTIC"/>
    <property type="match status" value="1"/>
</dbReference>
<sequence length="323" mass="33806">MGLARLARTTGMLVALIAGTAAAAESGPDVTTITTGTAHRDLFAVAVGEGGVGVAVGDRGSLVVSSDGGQTWERQDYDTRRAFLDVTMVGDRQVAVGQDGVIIWRDGDGEWTEVEPLTEERLLGVSINRDGFGVAVGTFGAMLMTEDGGESWANVDFDITQVTEGGYQAHINDVTVTDDGTALAVGEFGLVLRSTGDARDWEVVRRGESSLFSIQMRADGTGYAVGQEGTVARSTDGGETWTDLSTGVDANLLGVHADDSGQIVAPGMRHMIYSNDDGETWQQVTAGDVNENWYMGATVAGDGSVLAVGHTGRIIRIGGARTN</sequence>
<dbReference type="InterPro" id="IPR002860">
    <property type="entry name" value="BNR_rpt"/>
</dbReference>
<feature type="domain" description="Photosynthesis system II assembly factor Ycf48/Hcf136-like" evidence="4">
    <location>
        <begin position="110"/>
        <end position="205"/>
    </location>
</feature>
<evidence type="ECO:0000256" key="1">
    <source>
        <dbReference type="ARBA" id="ARBA00022531"/>
    </source>
</evidence>
<keyword evidence="6" id="KW-1185">Reference proteome</keyword>
<protein>
    <recommendedName>
        <fullName evidence="4">Photosynthesis system II assembly factor Ycf48/Hcf136-like domain-containing protein</fullName>
    </recommendedName>
</protein>
<dbReference type="PANTHER" id="PTHR47199:SF2">
    <property type="entry name" value="PHOTOSYSTEM II STABILITY_ASSEMBLY FACTOR HCF136, CHLOROPLASTIC"/>
    <property type="match status" value="1"/>
</dbReference>
<dbReference type="RefSeq" id="WP_311656735.1">
    <property type="nucleotide sequence ID" value="NZ_JAVRHY010000001.1"/>
</dbReference>
<gene>
    <name evidence="5" type="ORF">RM531_01435</name>
</gene>
<dbReference type="SUPFAM" id="SSF110296">
    <property type="entry name" value="Oligoxyloglucan reducing end-specific cellobiohydrolase"/>
    <property type="match status" value="1"/>
</dbReference>
<feature type="chain" id="PRO_5045528861" description="Photosynthesis system II assembly factor Ycf48/Hcf136-like domain-containing protein" evidence="3">
    <location>
        <begin position="24"/>
        <end position="323"/>
    </location>
</feature>
<proteinExistence type="predicted"/>
<dbReference type="Proteomes" id="UP001259982">
    <property type="component" value="Unassembled WGS sequence"/>
</dbReference>
<dbReference type="Gene3D" id="2.130.10.10">
    <property type="entry name" value="YVTN repeat-like/Quinoprotein amine dehydrogenase"/>
    <property type="match status" value="2"/>
</dbReference>
<dbReference type="Pfam" id="PF02012">
    <property type="entry name" value="BNR"/>
    <property type="match status" value="1"/>
</dbReference>